<evidence type="ECO:0000313" key="4">
    <source>
        <dbReference type="Proteomes" id="UP000739538"/>
    </source>
</evidence>
<dbReference type="EMBL" id="JAGQHS010000319">
    <property type="protein sequence ID" value="MCA9759347.1"/>
    <property type="molecule type" value="Genomic_DNA"/>
</dbReference>
<dbReference type="Gene3D" id="3.40.30.10">
    <property type="entry name" value="Glutaredoxin"/>
    <property type="match status" value="1"/>
</dbReference>
<dbReference type="InterPro" id="IPR025965">
    <property type="entry name" value="FlgD/Vpr_Ig-like"/>
</dbReference>
<evidence type="ECO:0000256" key="1">
    <source>
        <dbReference type="SAM" id="SignalP"/>
    </source>
</evidence>
<dbReference type="Proteomes" id="UP000739538">
    <property type="component" value="Unassembled WGS sequence"/>
</dbReference>
<dbReference type="Pfam" id="PF13860">
    <property type="entry name" value="FlgD_ig"/>
    <property type="match status" value="1"/>
</dbReference>
<protein>
    <recommendedName>
        <fullName evidence="2">FlgD/Vpr Ig-like domain-containing protein</fullName>
    </recommendedName>
</protein>
<proteinExistence type="predicted"/>
<evidence type="ECO:0000313" key="3">
    <source>
        <dbReference type="EMBL" id="MCA9759347.1"/>
    </source>
</evidence>
<name>A0A956NH79_UNCEI</name>
<dbReference type="InterPro" id="IPR036249">
    <property type="entry name" value="Thioredoxin-like_sf"/>
</dbReference>
<keyword evidence="1" id="KW-0732">Signal</keyword>
<dbReference type="Gene3D" id="2.60.40.4070">
    <property type="match status" value="1"/>
</dbReference>
<feature type="domain" description="FlgD/Vpr Ig-like" evidence="2">
    <location>
        <begin position="588"/>
        <end position="653"/>
    </location>
</feature>
<reference evidence="3" key="2">
    <citation type="journal article" date="2021" name="Microbiome">
        <title>Successional dynamics and alternative stable states in a saline activated sludge microbial community over 9 years.</title>
        <authorList>
            <person name="Wang Y."/>
            <person name="Ye J."/>
            <person name="Ju F."/>
            <person name="Liu L."/>
            <person name="Boyd J.A."/>
            <person name="Deng Y."/>
            <person name="Parks D.H."/>
            <person name="Jiang X."/>
            <person name="Yin X."/>
            <person name="Woodcroft B.J."/>
            <person name="Tyson G.W."/>
            <person name="Hugenholtz P."/>
            <person name="Polz M.F."/>
            <person name="Zhang T."/>
        </authorList>
    </citation>
    <scope>NUCLEOTIDE SEQUENCE</scope>
    <source>
        <strain evidence="3">HKST-UBA02</strain>
    </source>
</reference>
<reference evidence="3" key="1">
    <citation type="submission" date="2020-04" db="EMBL/GenBank/DDBJ databases">
        <authorList>
            <person name="Zhang T."/>
        </authorList>
    </citation>
    <scope>NUCLEOTIDE SEQUENCE</scope>
    <source>
        <strain evidence="3">HKST-UBA02</strain>
    </source>
</reference>
<organism evidence="3 4">
    <name type="scientific">Eiseniibacteriota bacterium</name>
    <dbReference type="NCBI Taxonomy" id="2212470"/>
    <lineage>
        <taxon>Bacteria</taxon>
        <taxon>Candidatus Eiseniibacteriota</taxon>
    </lineage>
</organism>
<sequence length="664" mass="70013">MKQSLVWGGTIAAAVLFTATSFASVPKQIFVEEFSADWCTFCPYARCAMGQMGDEFGAQLVHVDTHVGSSGIDCEGGTARASRYGVNGIPDVWFEGTQRVTGASSCPTAASQYRARINNLIASTGGVSSVDLGVTLQVSAGEATVTGVAELVDDVALSGLQMTLYVVEDPLTYCCDAHGGNEFHNVSRGIRSTPITLTYGGDPVEVQETFTIDPAWTSQNLYAVALVENISAPRTVHQSAEFRNYLRIQFDQGIASVPAANGSVEVGGTITNGNELADTFDLSVAGDEPWTLEFQVEGDSNWYDAHSISLASGESKDVTFRVTTDETPTKANAYLLVQAESDVYSAAGTLRVFNGSPAILVVDADNSGDYEVPFEDAIAELGYFYDLHEATSGLGPLSASMVGYDAIVWETGYVVSPLAADRGEALQTYLQSGGNLVLSSMGFTSAVGNTPELRALLGIDTYVSNTGADEANGVDGDPISGGENHVLVWPTSAADKTDTVDPAGTAATIFRNELGSSIALRNELTGGNRVVFSSVQHTAFDASAQHVAKRMIEWVSGSQDPSSVDGDVPFLTSRIDASPNPFSPGTDLSFRLSDWAASESVSLRIVDAGGRAVTTLVQGTMTPGTHSVTWNGTDASGHDMPNGLYFAVLSTADGDQKTKLVRIR</sequence>
<feature type="signal peptide" evidence="1">
    <location>
        <begin position="1"/>
        <end position="23"/>
    </location>
</feature>
<dbReference type="AlphaFoldDB" id="A0A956NH79"/>
<accession>A0A956NH79</accession>
<feature type="chain" id="PRO_5036716419" description="FlgD/Vpr Ig-like domain-containing protein" evidence="1">
    <location>
        <begin position="24"/>
        <end position="664"/>
    </location>
</feature>
<comment type="caution">
    <text evidence="3">The sequence shown here is derived from an EMBL/GenBank/DDBJ whole genome shotgun (WGS) entry which is preliminary data.</text>
</comment>
<evidence type="ECO:0000259" key="2">
    <source>
        <dbReference type="Pfam" id="PF13860"/>
    </source>
</evidence>
<dbReference type="SUPFAM" id="SSF52833">
    <property type="entry name" value="Thioredoxin-like"/>
    <property type="match status" value="1"/>
</dbReference>
<gene>
    <name evidence="3" type="ORF">KDA27_26375</name>
</gene>